<dbReference type="AlphaFoldDB" id="A0AAD1U4Z5"/>
<evidence type="ECO:0000256" key="6">
    <source>
        <dbReference type="ARBA" id="ARBA00022630"/>
    </source>
</evidence>
<evidence type="ECO:0000256" key="13">
    <source>
        <dbReference type="ARBA" id="ARBA00023004"/>
    </source>
</evidence>
<keyword evidence="17" id="KW-0472">Membrane</keyword>
<dbReference type="PANTHER" id="PTHR10617:SF107">
    <property type="entry name" value="ELECTRON TRANSFER FLAVOPROTEIN-UBIQUINONE OXIDOREDUCTASE, MITOCHONDRIAL"/>
    <property type="match status" value="1"/>
</dbReference>
<evidence type="ECO:0000256" key="1">
    <source>
        <dbReference type="ARBA" id="ARBA00001974"/>
    </source>
</evidence>
<accession>A0AAD1U4Z5</accession>
<keyword evidence="12 19" id="KW-0560">Oxidoreductase</keyword>
<dbReference type="EMBL" id="CAMPGE010003601">
    <property type="protein sequence ID" value="CAI2362440.1"/>
    <property type="molecule type" value="Genomic_DNA"/>
</dbReference>
<keyword evidence="10" id="KW-0809">Transit peptide</keyword>
<keyword evidence="13 19" id="KW-0408">Iron</keyword>
<dbReference type="InterPro" id="IPR049398">
    <property type="entry name" value="ETF-QO/FixC_UQ-bd"/>
</dbReference>
<dbReference type="Proteomes" id="UP001295684">
    <property type="component" value="Unassembled WGS sequence"/>
</dbReference>
<dbReference type="FunFam" id="3.30.70.20:FF:000015">
    <property type="entry name" value="Electron transfer flavoprotein-ubiquinone oxidoreductase"/>
    <property type="match status" value="1"/>
</dbReference>
<keyword evidence="14 19" id="KW-0411">Iron-sulfur</keyword>
<dbReference type="Gene3D" id="3.30.9.90">
    <property type="match status" value="1"/>
</dbReference>
<evidence type="ECO:0000256" key="5">
    <source>
        <dbReference type="ARBA" id="ARBA00022448"/>
    </source>
</evidence>
<dbReference type="GO" id="GO:0051539">
    <property type="term" value="F:4 iron, 4 sulfur cluster binding"/>
    <property type="evidence" value="ECO:0007669"/>
    <property type="project" value="UniProtKB-UniRule"/>
</dbReference>
<evidence type="ECO:0000256" key="17">
    <source>
        <dbReference type="ARBA" id="ARBA00023136"/>
    </source>
</evidence>
<dbReference type="InterPro" id="IPR017896">
    <property type="entry name" value="4Fe4S_Fe-S-bd"/>
</dbReference>
<evidence type="ECO:0000256" key="19">
    <source>
        <dbReference type="RuleBase" id="RU366068"/>
    </source>
</evidence>
<dbReference type="GO" id="GO:0046872">
    <property type="term" value="F:metal ion binding"/>
    <property type="evidence" value="ECO:0007669"/>
    <property type="project" value="UniProtKB-KW"/>
</dbReference>
<dbReference type="PROSITE" id="PS51379">
    <property type="entry name" value="4FE4S_FER_2"/>
    <property type="match status" value="1"/>
</dbReference>
<reference evidence="21" key="1">
    <citation type="submission" date="2023-07" db="EMBL/GenBank/DDBJ databases">
        <authorList>
            <consortium name="AG Swart"/>
            <person name="Singh M."/>
            <person name="Singh A."/>
            <person name="Seah K."/>
            <person name="Emmerich C."/>
        </authorList>
    </citation>
    <scope>NUCLEOTIDE SEQUENCE</scope>
    <source>
        <strain evidence="21">DP1</strain>
    </source>
</reference>
<evidence type="ECO:0000256" key="2">
    <source>
        <dbReference type="ARBA" id="ARBA00002819"/>
    </source>
</evidence>
<name>A0AAD1U4Z5_EUPCR</name>
<evidence type="ECO:0000256" key="8">
    <source>
        <dbReference type="ARBA" id="ARBA00022792"/>
    </source>
</evidence>
<sequence length="588" mass="66476">MFRAITRHGHKLKSLRTLPRSVSRPAYRAFCSTEEIERDEMEYDVVIVGAGPAGLSAAIKLRQLSEDRDEELSICVLEKGAQVGAHILSGNCFNPHALNELIPDWRNDETCPLETKVSEDRFSILFENKSINVPEMFLPKSIRNHGNYVCGLGEIVEWLGEKAEEEGIDILPGFAGSEIFYNEDGSVGGVITNDFGVAKDGTQKDTFMPGMIVKAKQTILAEGCRGSLSQQLIEKFNLDGNVVNKQQYGIGIKEVWEVDNSEFKPGLVKHTVNWPLGPNVYSGTFMYHVKPNKIHVGMVVGLDYKDPYLNPYEEFQRFKTHKNISKYFKNGECVAYGARALNEGGYHSLPKLTFKGGMLTGCSAGFLNVAEIKGTHHAMKSGMVAAETIWSKLEKDEDISGKELTEYETSMQDSWAVHDLKKWRNFKLGFKKNLWFGLIHGFLLNFTQGREPWTLKIGNKKDHEYTEPKSKFKPRKYPKKDNKLTFDLLTNLERSGTDHDHDQPSHLKIKEGMEDWAQKSYDIYGAPEDRFCPAKVYEHIKDEETGEMKLQINAQNCVHCKTCDIKPPNNYIRWTTPEGAGGPKYPGI</sequence>
<evidence type="ECO:0000256" key="10">
    <source>
        <dbReference type="ARBA" id="ARBA00022946"/>
    </source>
</evidence>
<keyword evidence="16" id="KW-0496">Mitochondrion</keyword>
<dbReference type="SUPFAM" id="SSF51905">
    <property type="entry name" value="FAD/NAD(P)-binding domain"/>
    <property type="match status" value="1"/>
</dbReference>
<keyword evidence="11 19" id="KW-0249">Electron transport</keyword>
<keyword evidence="8" id="KW-0999">Mitochondrion inner membrane</keyword>
<evidence type="ECO:0000256" key="12">
    <source>
        <dbReference type="ARBA" id="ARBA00023002"/>
    </source>
</evidence>
<evidence type="ECO:0000256" key="11">
    <source>
        <dbReference type="ARBA" id="ARBA00022982"/>
    </source>
</evidence>
<evidence type="ECO:0000256" key="15">
    <source>
        <dbReference type="ARBA" id="ARBA00023075"/>
    </source>
</evidence>
<evidence type="ECO:0000313" key="22">
    <source>
        <dbReference type="Proteomes" id="UP001295684"/>
    </source>
</evidence>
<dbReference type="SUPFAM" id="SSF54373">
    <property type="entry name" value="FAD-linked reductases, C-terminal domain"/>
    <property type="match status" value="1"/>
</dbReference>
<evidence type="ECO:0000256" key="3">
    <source>
        <dbReference type="ARBA" id="ARBA00004273"/>
    </source>
</evidence>
<organism evidence="21 22">
    <name type="scientific">Euplotes crassus</name>
    <dbReference type="NCBI Taxonomy" id="5936"/>
    <lineage>
        <taxon>Eukaryota</taxon>
        <taxon>Sar</taxon>
        <taxon>Alveolata</taxon>
        <taxon>Ciliophora</taxon>
        <taxon>Intramacronucleata</taxon>
        <taxon>Spirotrichea</taxon>
        <taxon>Hypotrichia</taxon>
        <taxon>Euplotida</taxon>
        <taxon>Euplotidae</taxon>
        <taxon>Moneuplotes</taxon>
    </lineage>
</organism>
<keyword evidence="9 19" id="KW-0274">FAD</keyword>
<evidence type="ECO:0000256" key="9">
    <source>
        <dbReference type="ARBA" id="ARBA00022827"/>
    </source>
</evidence>
<evidence type="ECO:0000256" key="4">
    <source>
        <dbReference type="ARBA" id="ARBA00006796"/>
    </source>
</evidence>
<comment type="function">
    <text evidence="2 19">Accepts electrons from ETF and reduces ubiquinone.</text>
</comment>
<comment type="cofactor">
    <cofactor evidence="1 19">
        <name>FAD</name>
        <dbReference type="ChEBI" id="CHEBI:57692"/>
    </cofactor>
</comment>
<keyword evidence="7 19" id="KW-0479">Metal-binding</keyword>
<proteinExistence type="inferred from homology"/>
<dbReference type="EC" id="1.5.5.1" evidence="19"/>
<feature type="domain" description="4Fe-4S ferredoxin-type" evidence="20">
    <location>
        <begin position="548"/>
        <end position="577"/>
    </location>
</feature>
<comment type="similarity">
    <text evidence="4">Belongs to the ETF-QO/FixC family.</text>
</comment>
<comment type="subcellular location">
    <subcellularLocation>
        <location evidence="3">Mitochondrion inner membrane</location>
    </subcellularLocation>
</comment>
<dbReference type="InterPro" id="IPR036188">
    <property type="entry name" value="FAD/NAD-bd_sf"/>
</dbReference>
<comment type="cofactor">
    <cofactor evidence="19">
        <name>[4Fe-4S] cluster</name>
        <dbReference type="ChEBI" id="CHEBI:49883"/>
    </cofactor>
    <text evidence="19">Binds 1 [4Fe-4S] cluster.</text>
</comment>
<comment type="caution">
    <text evidence="21">The sequence shown here is derived from an EMBL/GenBank/DDBJ whole genome shotgun (WGS) entry which is preliminary data.</text>
</comment>
<dbReference type="Gene3D" id="3.30.70.20">
    <property type="match status" value="1"/>
</dbReference>
<dbReference type="PANTHER" id="PTHR10617">
    <property type="entry name" value="ELECTRON TRANSFER FLAVOPROTEIN-UBIQUINONE OXIDOREDUCTASE"/>
    <property type="match status" value="1"/>
</dbReference>
<dbReference type="Pfam" id="PF05187">
    <property type="entry name" value="Fer4_ETF_QO"/>
    <property type="match status" value="1"/>
</dbReference>
<keyword evidence="6 19" id="KW-0285">Flavoprotein</keyword>
<dbReference type="Pfam" id="PF21162">
    <property type="entry name" value="ETFQO_UQ-bd"/>
    <property type="match status" value="1"/>
</dbReference>
<dbReference type="Pfam" id="PF13450">
    <property type="entry name" value="NAD_binding_8"/>
    <property type="match status" value="1"/>
</dbReference>
<dbReference type="InterPro" id="IPR040156">
    <property type="entry name" value="ETF-QO"/>
</dbReference>
<dbReference type="GO" id="GO:0005743">
    <property type="term" value="C:mitochondrial inner membrane"/>
    <property type="evidence" value="ECO:0007669"/>
    <property type="project" value="UniProtKB-SubCell"/>
</dbReference>
<keyword evidence="5 19" id="KW-0813">Transport</keyword>
<keyword evidence="15 19" id="KW-0830">Ubiquinone</keyword>
<evidence type="ECO:0000256" key="14">
    <source>
        <dbReference type="ARBA" id="ARBA00023014"/>
    </source>
</evidence>
<evidence type="ECO:0000259" key="20">
    <source>
        <dbReference type="PROSITE" id="PS51379"/>
    </source>
</evidence>
<comment type="catalytic activity">
    <reaction evidence="18 19">
        <text>a ubiquinone + reduced [electron-transfer flavoprotein] = a ubiquinol + oxidized [electron-transfer flavoprotein] + H(+)</text>
        <dbReference type="Rhea" id="RHEA:24052"/>
        <dbReference type="Rhea" id="RHEA-COMP:9565"/>
        <dbReference type="Rhea" id="RHEA-COMP:9566"/>
        <dbReference type="Rhea" id="RHEA-COMP:10685"/>
        <dbReference type="Rhea" id="RHEA-COMP:10686"/>
        <dbReference type="ChEBI" id="CHEBI:15378"/>
        <dbReference type="ChEBI" id="CHEBI:16389"/>
        <dbReference type="ChEBI" id="CHEBI:17976"/>
        <dbReference type="ChEBI" id="CHEBI:57692"/>
        <dbReference type="ChEBI" id="CHEBI:58307"/>
        <dbReference type="EC" id="1.5.5.1"/>
    </reaction>
</comment>
<gene>
    <name evidence="21" type="ORF">ECRASSUSDP1_LOCUS3763</name>
</gene>
<keyword evidence="22" id="KW-1185">Reference proteome</keyword>
<dbReference type="InterPro" id="IPR007859">
    <property type="entry name" value="ETF-QO/FixX_C"/>
</dbReference>
<dbReference type="Gene3D" id="3.50.50.60">
    <property type="entry name" value="FAD/NAD(P)-binding domain"/>
    <property type="match status" value="1"/>
</dbReference>
<evidence type="ECO:0000256" key="18">
    <source>
        <dbReference type="ARBA" id="ARBA00052682"/>
    </source>
</evidence>
<dbReference type="SUPFAM" id="SSF54862">
    <property type="entry name" value="4Fe-4S ferredoxins"/>
    <property type="match status" value="1"/>
</dbReference>
<evidence type="ECO:0000256" key="16">
    <source>
        <dbReference type="ARBA" id="ARBA00023128"/>
    </source>
</evidence>
<dbReference type="GO" id="GO:0004174">
    <property type="term" value="F:electron-transferring-flavoprotein dehydrogenase activity"/>
    <property type="evidence" value="ECO:0007669"/>
    <property type="project" value="UniProtKB-UniRule"/>
</dbReference>
<evidence type="ECO:0000313" key="21">
    <source>
        <dbReference type="EMBL" id="CAI2362440.1"/>
    </source>
</evidence>
<evidence type="ECO:0000256" key="7">
    <source>
        <dbReference type="ARBA" id="ARBA00022723"/>
    </source>
</evidence>
<protein>
    <recommendedName>
        <fullName evidence="19">Electron transfer flavoprotein-ubiquinone oxidoreductase</fullName>
        <shortName evidence="19">ETF-QO</shortName>
        <ecNumber evidence="19">1.5.5.1</ecNumber>
    </recommendedName>
</protein>